<evidence type="ECO:0000256" key="3">
    <source>
        <dbReference type="SAM" id="SignalP"/>
    </source>
</evidence>
<feature type="signal peptide" evidence="3">
    <location>
        <begin position="1"/>
        <end position="21"/>
    </location>
</feature>
<dbReference type="HOGENOM" id="CLU_1016352_0_0_1"/>
<keyword evidence="1" id="KW-0479">Metal-binding</keyword>
<gene>
    <name evidence="4" type="ORF">VDBG_02372</name>
</gene>
<dbReference type="InterPro" id="IPR052063">
    <property type="entry name" value="Polysaccharide_Lyase_1"/>
</dbReference>
<dbReference type="AlphaFoldDB" id="C9SA50"/>
<dbReference type="PANTHER" id="PTHR42970:SF1">
    <property type="entry name" value="PECTATE LYASE C-RELATED"/>
    <property type="match status" value="1"/>
</dbReference>
<protein>
    <recommendedName>
        <fullName evidence="6">Pectate lyase C</fullName>
    </recommendedName>
</protein>
<organism evidence="5">
    <name type="scientific">Verticillium alfalfae (strain VaMs.102 / ATCC MYA-4576 / FGSC 10136)</name>
    <name type="common">Verticillium wilt of alfalfa</name>
    <name type="synonym">Verticillium albo-atrum</name>
    <dbReference type="NCBI Taxonomy" id="526221"/>
    <lineage>
        <taxon>Eukaryota</taxon>
        <taxon>Fungi</taxon>
        <taxon>Dikarya</taxon>
        <taxon>Ascomycota</taxon>
        <taxon>Pezizomycotina</taxon>
        <taxon>Sordariomycetes</taxon>
        <taxon>Hypocreomycetidae</taxon>
        <taxon>Glomerellales</taxon>
        <taxon>Plectosphaerellaceae</taxon>
        <taxon>Verticillium</taxon>
    </lineage>
</organism>
<dbReference type="GO" id="GO:0046872">
    <property type="term" value="F:metal ion binding"/>
    <property type="evidence" value="ECO:0007669"/>
    <property type="project" value="UniProtKB-KW"/>
</dbReference>
<evidence type="ECO:0000256" key="1">
    <source>
        <dbReference type="ARBA" id="ARBA00022723"/>
    </source>
</evidence>
<dbReference type="GeneID" id="9532740"/>
<keyword evidence="5" id="KW-1185">Reference proteome</keyword>
<reference evidence="5" key="1">
    <citation type="journal article" date="2011" name="PLoS Pathog.">
        <title>Comparative genomics yields insights into niche adaptation of plant vascular wilt pathogens.</title>
        <authorList>
            <person name="Klosterman S.J."/>
            <person name="Subbarao K.V."/>
            <person name="Kang S."/>
            <person name="Veronese P."/>
            <person name="Gold S.E."/>
            <person name="Thomma B.P.H.J."/>
            <person name="Chen Z."/>
            <person name="Henrissat B."/>
            <person name="Lee Y.-H."/>
            <person name="Park J."/>
            <person name="Garcia-Pedrajas M.D."/>
            <person name="Barbara D.J."/>
            <person name="Anchieta A."/>
            <person name="de Jonge R."/>
            <person name="Santhanam P."/>
            <person name="Maruthachalam K."/>
            <person name="Atallah Z."/>
            <person name="Amyotte S.G."/>
            <person name="Paz Z."/>
            <person name="Inderbitzin P."/>
            <person name="Hayes R.J."/>
            <person name="Heiman D.I."/>
            <person name="Young S."/>
            <person name="Zeng Q."/>
            <person name="Engels R."/>
            <person name="Galagan J."/>
            <person name="Cuomo C.A."/>
            <person name="Dobinson K.F."/>
            <person name="Ma L.-J."/>
        </authorList>
    </citation>
    <scope>NUCLEOTIDE SEQUENCE [LARGE SCALE GENOMIC DNA]</scope>
    <source>
        <strain evidence="5">VaMs.102 / ATCC MYA-4576 / FGSC 10136</strain>
    </source>
</reference>
<keyword evidence="3" id="KW-0732">Signal</keyword>
<dbReference type="eggNOG" id="ENOG502QW7I">
    <property type="taxonomic scope" value="Eukaryota"/>
</dbReference>
<accession>C9SA50</accession>
<dbReference type="Gene3D" id="2.160.20.10">
    <property type="entry name" value="Single-stranded right-handed beta-helix, Pectin lyase-like"/>
    <property type="match status" value="1"/>
</dbReference>
<sequence>MKFSIQSLLGASALLASAADAQQLAFPGAEGFGRFATGGRTGSVYKVTNLNDSGAGSLRDAVSKPNRIVVFDVGGVIDIDTRIVVSANVYIAGQTAPGDGITVYGNGFSWSNAHNAITRYIRIRMGRGGDSGKDAVTIAEGRNMIFDHVSVSWGRDENFSVSGSAVNITESIEHVAARAGASLRRDAVDKLLVSELRSYGKSGKLISDEAEIGGVGEVAGGTAPVDTDGDGIPDAWERANGLNPNDAKDAFAIGAGGWTNLENYVNSLVPGTYA</sequence>
<dbReference type="STRING" id="526221.C9SA50"/>
<dbReference type="EMBL" id="DS985215">
    <property type="protein sequence ID" value="EEY16263.1"/>
    <property type="molecule type" value="Genomic_DNA"/>
</dbReference>
<name>C9SA50_VERA1</name>
<proteinExistence type="predicted"/>
<dbReference type="KEGG" id="val:VDBG_02372"/>
<dbReference type="RefSeq" id="XP_003008184.1">
    <property type="nucleotide sequence ID" value="XM_003008138.1"/>
</dbReference>
<evidence type="ECO:0000256" key="2">
    <source>
        <dbReference type="ARBA" id="ARBA00023180"/>
    </source>
</evidence>
<dbReference type="OrthoDB" id="302705at2759"/>
<keyword evidence="2" id="KW-0325">Glycoprotein</keyword>
<dbReference type="InterPro" id="IPR011050">
    <property type="entry name" value="Pectin_lyase_fold/virulence"/>
</dbReference>
<evidence type="ECO:0008006" key="6">
    <source>
        <dbReference type="Google" id="ProtNLM"/>
    </source>
</evidence>
<dbReference type="SUPFAM" id="SSF51126">
    <property type="entry name" value="Pectin lyase-like"/>
    <property type="match status" value="1"/>
</dbReference>
<feature type="chain" id="PRO_5003002097" description="Pectate lyase C" evidence="3">
    <location>
        <begin position="22"/>
        <end position="274"/>
    </location>
</feature>
<dbReference type="InterPro" id="IPR012334">
    <property type="entry name" value="Pectin_lyas_fold"/>
</dbReference>
<evidence type="ECO:0000313" key="4">
    <source>
        <dbReference type="EMBL" id="EEY16263.1"/>
    </source>
</evidence>
<dbReference type="Proteomes" id="UP000008698">
    <property type="component" value="Unassembled WGS sequence"/>
</dbReference>
<dbReference type="PANTHER" id="PTHR42970">
    <property type="entry name" value="PECTATE LYASE C-RELATED"/>
    <property type="match status" value="1"/>
</dbReference>
<evidence type="ECO:0000313" key="5">
    <source>
        <dbReference type="Proteomes" id="UP000008698"/>
    </source>
</evidence>